<sequence>MASKQTQTRQMWTEKNVKPLHGPFITFMCISRYQKPLVIRKLKKLQAGPYNETLVDRGGEGNPLGHLDSEDEEVLEPRARVWVGSGNTNGRVMEELGKDQWRAVAEFRYCNIMKMVCGYDEWKILEEIRDEGGGVVTILLVGMHKQMDEF</sequence>
<proteinExistence type="predicted"/>
<dbReference type="InParanoid" id="A0A3N4L884"/>
<keyword evidence="2" id="KW-1185">Reference proteome</keyword>
<evidence type="ECO:0000313" key="1">
    <source>
        <dbReference type="EMBL" id="RPB19110.1"/>
    </source>
</evidence>
<dbReference type="AlphaFoldDB" id="A0A3N4L884"/>
<gene>
    <name evidence="1" type="ORF">L211DRAFT_666459</name>
</gene>
<name>A0A3N4L884_9PEZI</name>
<organism evidence="1 2">
    <name type="scientific">Terfezia boudieri ATCC MYA-4762</name>
    <dbReference type="NCBI Taxonomy" id="1051890"/>
    <lineage>
        <taxon>Eukaryota</taxon>
        <taxon>Fungi</taxon>
        <taxon>Dikarya</taxon>
        <taxon>Ascomycota</taxon>
        <taxon>Pezizomycotina</taxon>
        <taxon>Pezizomycetes</taxon>
        <taxon>Pezizales</taxon>
        <taxon>Pezizaceae</taxon>
        <taxon>Terfezia</taxon>
    </lineage>
</organism>
<accession>A0A3N4L884</accession>
<evidence type="ECO:0000313" key="2">
    <source>
        <dbReference type="Proteomes" id="UP000267821"/>
    </source>
</evidence>
<dbReference type="EMBL" id="ML121598">
    <property type="protein sequence ID" value="RPB19110.1"/>
    <property type="molecule type" value="Genomic_DNA"/>
</dbReference>
<dbReference type="Proteomes" id="UP000267821">
    <property type="component" value="Unassembled WGS sequence"/>
</dbReference>
<reference evidence="1 2" key="1">
    <citation type="journal article" date="2018" name="Nat. Ecol. Evol.">
        <title>Pezizomycetes genomes reveal the molecular basis of ectomycorrhizal truffle lifestyle.</title>
        <authorList>
            <person name="Murat C."/>
            <person name="Payen T."/>
            <person name="Noel B."/>
            <person name="Kuo A."/>
            <person name="Morin E."/>
            <person name="Chen J."/>
            <person name="Kohler A."/>
            <person name="Krizsan K."/>
            <person name="Balestrini R."/>
            <person name="Da Silva C."/>
            <person name="Montanini B."/>
            <person name="Hainaut M."/>
            <person name="Levati E."/>
            <person name="Barry K.W."/>
            <person name="Belfiori B."/>
            <person name="Cichocki N."/>
            <person name="Clum A."/>
            <person name="Dockter R.B."/>
            <person name="Fauchery L."/>
            <person name="Guy J."/>
            <person name="Iotti M."/>
            <person name="Le Tacon F."/>
            <person name="Lindquist E.A."/>
            <person name="Lipzen A."/>
            <person name="Malagnac F."/>
            <person name="Mello A."/>
            <person name="Molinier V."/>
            <person name="Miyauchi S."/>
            <person name="Poulain J."/>
            <person name="Riccioni C."/>
            <person name="Rubini A."/>
            <person name="Sitrit Y."/>
            <person name="Splivallo R."/>
            <person name="Traeger S."/>
            <person name="Wang M."/>
            <person name="Zifcakova L."/>
            <person name="Wipf D."/>
            <person name="Zambonelli A."/>
            <person name="Paolocci F."/>
            <person name="Nowrousian M."/>
            <person name="Ottonello S."/>
            <person name="Baldrian P."/>
            <person name="Spatafora J.W."/>
            <person name="Henrissat B."/>
            <person name="Nagy L.G."/>
            <person name="Aury J.M."/>
            <person name="Wincker P."/>
            <person name="Grigoriev I.V."/>
            <person name="Bonfante P."/>
            <person name="Martin F.M."/>
        </authorList>
    </citation>
    <scope>NUCLEOTIDE SEQUENCE [LARGE SCALE GENOMIC DNA]</scope>
    <source>
        <strain evidence="1 2">ATCC MYA-4762</strain>
    </source>
</reference>
<protein>
    <submittedName>
        <fullName evidence="1">Uncharacterized protein</fullName>
    </submittedName>
</protein>